<dbReference type="PANTHER" id="PTHR44040">
    <property type="entry name" value="RETINOBLASTOMA-BINDING PROTEIN 5"/>
    <property type="match status" value="1"/>
</dbReference>
<dbReference type="InterPro" id="IPR036322">
    <property type="entry name" value="WD40_repeat_dom_sf"/>
</dbReference>
<evidence type="ECO:0000256" key="1">
    <source>
        <dbReference type="ARBA" id="ARBA00004123"/>
    </source>
</evidence>
<evidence type="ECO:0000313" key="7">
    <source>
        <dbReference type="EMBL" id="KAK3275271.1"/>
    </source>
</evidence>
<evidence type="ECO:0000256" key="3">
    <source>
        <dbReference type="ARBA" id="ARBA00022737"/>
    </source>
</evidence>
<feature type="compositionally biased region" description="Basic residues" evidence="6">
    <location>
        <begin position="483"/>
        <end position="492"/>
    </location>
</feature>
<evidence type="ECO:0000256" key="6">
    <source>
        <dbReference type="SAM" id="MobiDB-lite"/>
    </source>
</evidence>
<dbReference type="InterPro" id="IPR001680">
    <property type="entry name" value="WD40_rpt"/>
</dbReference>
<keyword evidence="8" id="KW-1185">Reference proteome</keyword>
<dbReference type="PROSITE" id="PS50294">
    <property type="entry name" value="WD_REPEATS_REGION"/>
    <property type="match status" value="1"/>
</dbReference>
<name>A0AAE0GD36_9CHLO</name>
<proteinExistence type="predicted"/>
<dbReference type="Gene3D" id="2.130.10.10">
    <property type="entry name" value="YVTN repeat-like/Quinoprotein amine dehydrogenase"/>
    <property type="match status" value="2"/>
</dbReference>
<dbReference type="GO" id="GO:0048188">
    <property type="term" value="C:Set1C/COMPASS complex"/>
    <property type="evidence" value="ECO:0007669"/>
    <property type="project" value="InterPro"/>
</dbReference>
<keyword evidence="2 5" id="KW-0853">WD repeat</keyword>
<dbReference type="InterPro" id="IPR015943">
    <property type="entry name" value="WD40/YVTN_repeat-like_dom_sf"/>
</dbReference>
<dbReference type="InterPro" id="IPR037850">
    <property type="entry name" value="RBBP5/Swd1"/>
</dbReference>
<dbReference type="SMART" id="SM00320">
    <property type="entry name" value="WD40"/>
    <property type="match status" value="6"/>
</dbReference>
<evidence type="ECO:0000313" key="8">
    <source>
        <dbReference type="Proteomes" id="UP001190700"/>
    </source>
</evidence>
<feature type="compositionally biased region" description="Basic and acidic residues" evidence="6">
    <location>
        <begin position="384"/>
        <end position="393"/>
    </location>
</feature>
<evidence type="ECO:0000256" key="2">
    <source>
        <dbReference type="ARBA" id="ARBA00022574"/>
    </source>
</evidence>
<sequence>MNIGLLDPFQHTNVPEVIEEYLDHGVATCIAFNRRATLLAAGCTSGSIVIWDFDTRGIARVWADGHRLTVTSVSWTKKGYHLLSSSSDQDLVLWDALKGECCARVSLSTAILNARVHPYNSDLCIASPANSAPLLVELSTGVQHPLSVLHASDEASTAGGSLNGRGNRHEPTSTCNGALAFSRRGNLIYIGSNKGFITVIETATREVLEVVKVSGGSNIKGLSCSRNGQHLLVNSGDRTIRVFECKAAPTGQAGASSGGFLRPLREFQNAVNRLQWRAICFSSDSEYAVGGSANKNEHSIHIWNRVKGNLETILEGPPEGIHELVWHPTRPIIASVAMTGKIYLWAKSYTENWSAFAPDFKELEENEEYVEREDEFDVTPADPEAGRAAKAKAEEEEDVDIYTVDRLGPYSDSDMSDDGLHWLPTIPTQDPDLEEAERAGEGEDEDGHAEEEEQDAEAREEEDTKSAKGWRNGEDALLPEGSKRRRVTKKYD</sequence>
<gene>
    <name evidence="7" type="ORF">CYMTET_16586</name>
</gene>
<reference evidence="7 8" key="1">
    <citation type="journal article" date="2015" name="Genome Biol. Evol.">
        <title>Comparative Genomics of a Bacterivorous Green Alga Reveals Evolutionary Causalities and Consequences of Phago-Mixotrophic Mode of Nutrition.</title>
        <authorList>
            <person name="Burns J.A."/>
            <person name="Paasch A."/>
            <person name="Narechania A."/>
            <person name="Kim E."/>
        </authorList>
    </citation>
    <scope>NUCLEOTIDE SEQUENCE [LARGE SCALE GENOMIC DNA]</scope>
    <source>
        <strain evidence="7 8">PLY_AMNH</strain>
    </source>
</reference>
<comment type="caution">
    <text evidence="7">The sequence shown here is derived from an EMBL/GenBank/DDBJ whole genome shotgun (WGS) entry which is preliminary data.</text>
</comment>
<evidence type="ECO:0000256" key="5">
    <source>
        <dbReference type="PROSITE-ProRule" id="PRU00221"/>
    </source>
</evidence>
<feature type="compositionally biased region" description="Basic and acidic residues" evidence="6">
    <location>
        <begin position="462"/>
        <end position="474"/>
    </location>
</feature>
<dbReference type="Proteomes" id="UP001190700">
    <property type="component" value="Unassembled WGS sequence"/>
</dbReference>
<dbReference type="EMBL" id="LGRX02007321">
    <property type="protein sequence ID" value="KAK3275271.1"/>
    <property type="molecule type" value="Genomic_DNA"/>
</dbReference>
<protein>
    <submittedName>
        <fullName evidence="7">Uncharacterized protein</fullName>
    </submittedName>
</protein>
<dbReference type="PANTHER" id="PTHR44040:SF1">
    <property type="entry name" value="RETINOBLASTOMA-BINDING PROTEIN 5"/>
    <property type="match status" value="1"/>
</dbReference>
<dbReference type="AlphaFoldDB" id="A0AAE0GD36"/>
<comment type="subcellular location">
    <subcellularLocation>
        <location evidence="1">Nucleus</location>
    </subcellularLocation>
</comment>
<keyword evidence="4" id="KW-0539">Nucleus</keyword>
<evidence type="ECO:0000256" key="4">
    <source>
        <dbReference type="ARBA" id="ARBA00023242"/>
    </source>
</evidence>
<dbReference type="PROSITE" id="PS50082">
    <property type="entry name" value="WD_REPEATS_2"/>
    <property type="match status" value="1"/>
</dbReference>
<feature type="repeat" description="WD" evidence="5">
    <location>
        <begin position="63"/>
        <end position="95"/>
    </location>
</feature>
<feature type="compositionally biased region" description="Acidic residues" evidence="6">
    <location>
        <begin position="442"/>
        <end position="461"/>
    </location>
</feature>
<feature type="region of interest" description="Disordered" evidence="6">
    <location>
        <begin position="371"/>
        <end position="492"/>
    </location>
</feature>
<dbReference type="Pfam" id="PF00400">
    <property type="entry name" value="WD40"/>
    <property type="match status" value="3"/>
</dbReference>
<keyword evidence="3" id="KW-0677">Repeat</keyword>
<organism evidence="7 8">
    <name type="scientific">Cymbomonas tetramitiformis</name>
    <dbReference type="NCBI Taxonomy" id="36881"/>
    <lineage>
        <taxon>Eukaryota</taxon>
        <taxon>Viridiplantae</taxon>
        <taxon>Chlorophyta</taxon>
        <taxon>Pyramimonadophyceae</taxon>
        <taxon>Pyramimonadales</taxon>
        <taxon>Pyramimonadaceae</taxon>
        <taxon>Cymbomonas</taxon>
    </lineage>
</organism>
<accession>A0AAE0GD36</accession>
<dbReference type="SUPFAM" id="SSF50978">
    <property type="entry name" value="WD40 repeat-like"/>
    <property type="match status" value="1"/>
</dbReference>